<feature type="compositionally biased region" description="Basic and acidic residues" evidence="1">
    <location>
        <begin position="43"/>
        <end position="67"/>
    </location>
</feature>
<organism evidence="3 4">
    <name type="scientific">Alloalcanivorax gelatiniphagus</name>
    <dbReference type="NCBI Taxonomy" id="1194167"/>
    <lineage>
        <taxon>Bacteria</taxon>
        <taxon>Pseudomonadati</taxon>
        <taxon>Pseudomonadota</taxon>
        <taxon>Gammaproteobacteria</taxon>
        <taxon>Oceanospirillales</taxon>
        <taxon>Alcanivoracaceae</taxon>
        <taxon>Alloalcanivorax</taxon>
    </lineage>
</organism>
<comment type="caution">
    <text evidence="3">The sequence shown here is derived from an EMBL/GenBank/DDBJ whole genome shotgun (WGS) entry which is preliminary data.</text>
</comment>
<gene>
    <name evidence="3" type="ORF">FGS76_17020</name>
</gene>
<evidence type="ECO:0000256" key="2">
    <source>
        <dbReference type="SAM" id="SignalP"/>
    </source>
</evidence>
<sequence length="128" mass="14812">MKKTLLVSAILSVSGALMAPMALAQNTNIDSQDHIRKEYNKAMENESQAKEMNKTGDPEYRQERKNIDSQQNISDEYHKAMKNEREAAERKGAGMQNEAKQHLEERKNIDTQEHISKEYQKSMENEKK</sequence>
<dbReference type="RefSeq" id="WP_138773840.1">
    <property type="nucleotide sequence ID" value="NZ_JBHSSX010000087.1"/>
</dbReference>
<proteinExistence type="predicted"/>
<keyword evidence="4" id="KW-1185">Reference proteome</keyword>
<dbReference type="EMBL" id="VCQT01000045">
    <property type="protein sequence ID" value="TMW11004.1"/>
    <property type="molecule type" value="Genomic_DNA"/>
</dbReference>
<protein>
    <submittedName>
        <fullName evidence="3">Uncharacterized protein</fullName>
    </submittedName>
</protein>
<accession>A0ABY2XH44</accession>
<feature type="region of interest" description="Disordered" evidence="1">
    <location>
        <begin position="43"/>
        <end position="128"/>
    </location>
</feature>
<evidence type="ECO:0000313" key="3">
    <source>
        <dbReference type="EMBL" id="TMW11004.1"/>
    </source>
</evidence>
<feature type="compositionally biased region" description="Basic and acidic residues" evidence="1">
    <location>
        <begin position="75"/>
        <end position="92"/>
    </location>
</feature>
<name>A0ABY2XH44_9GAMM</name>
<keyword evidence="2" id="KW-0732">Signal</keyword>
<feature type="signal peptide" evidence="2">
    <location>
        <begin position="1"/>
        <end position="24"/>
    </location>
</feature>
<feature type="chain" id="PRO_5046957516" evidence="2">
    <location>
        <begin position="25"/>
        <end position="128"/>
    </location>
</feature>
<dbReference type="Proteomes" id="UP000739180">
    <property type="component" value="Unassembled WGS sequence"/>
</dbReference>
<feature type="compositionally biased region" description="Basic and acidic residues" evidence="1">
    <location>
        <begin position="99"/>
        <end position="128"/>
    </location>
</feature>
<evidence type="ECO:0000313" key="4">
    <source>
        <dbReference type="Proteomes" id="UP000739180"/>
    </source>
</evidence>
<evidence type="ECO:0000256" key="1">
    <source>
        <dbReference type="SAM" id="MobiDB-lite"/>
    </source>
</evidence>
<reference evidence="3 4" key="1">
    <citation type="submission" date="2019-05" db="EMBL/GenBank/DDBJ databases">
        <title>Genome of Alcanivorax gelatiniphagus, an oil degrading marine bacteria.</title>
        <authorList>
            <person name="Kwon K.K."/>
        </authorList>
    </citation>
    <scope>NUCLEOTIDE SEQUENCE [LARGE SCALE GENOMIC DNA]</scope>
    <source>
        <strain evidence="3 4">MEBiC 08158</strain>
    </source>
</reference>